<protein>
    <recommendedName>
        <fullName evidence="5">NAC domain-containing protein</fullName>
    </recommendedName>
</protein>
<dbReference type="PROSITE" id="PS51005">
    <property type="entry name" value="NAC"/>
    <property type="match status" value="1"/>
</dbReference>
<dbReference type="Pfam" id="PF02365">
    <property type="entry name" value="NAM"/>
    <property type="match status" value="1"/>
</dbReference>
<evidence type="ECO:0000259" key="5">
    <source>
        <dbReference type="PROSITE" id="PS51005"/>
    </source>
</evidence>
<dbReference type="GO" id="GO:0006355">
    <property type="term" value="P:regulation of DNA-templated transcription"/>
    <property type="evidence" value="ECO:0007669"/>
    <property type="project" value="InterPro"/>
</dbReference>
<dbReference type="FunFam" id="2.170.150.80:FF:000006">
    <property type="entry name" value="NAC domain-containing protein 100-like"/>
    <property type="match status" value="1"/>
</dbReference>
<evidence type="ECO:0000313" key="6">
    <source>
        <dbReference type="EMBL" id="EYU25290.1"/>
    </source>
</evidence>
<keyword evidence="3" id="KW-0804">Transcription</keyword>
<evidence type="ECO:0000256" key="2">
    <source>
        <dbReference type="ARBA" id="ARBA00023125"/>
    </source>
</evidence>
<dbReference type="InterPro" id="IPR036093">
    <property type="entry name" value="NAC_dom_sf"/>
</dbReference>
<name>A0A022QFH6_ERYGU</name>
<dbReference type="STRING" id="4155.A0A022QFH6"/>
<dbReference type="GO" id="GO:0000976">
    <property type="term" value="F:transcription cis-regulatory region binding"/>
    <property type="evidence" value="ECO:0007669"/>
    <property type="project" value="UniProtKB-ARBA"/>
</dbReference>
<dbReference type="SUPFAM" id="SSF101941">
    <property type="entry name" value="NAC domain"/>
    <property type="match status" value="1"/>
</dbReference>
<dbReference type="AlphaFoldDB" id="A0A022QFH6"/>
<dbReference type="EMBL" id="KI632003">
    <property type="protein sequence ID" value="EYU25290.1"/>
    <property type="molecule type" value="Genomic_DNA"/>
</dbReference>
<dbReference type="InterPro" id="IPR003441">
    <property type="entry name" value="NAC-dom"/>
</dbReference>
<dbReference type="PANTHER" id="PTHR31744">
    <property type="entry name" value="PROTEIN CUP-SHAPED COTYLEDON 2-RELATED"/>
    <property type="match status" value="1"/>
</dbReference>
<proteinExistence type="predicted"/>
<evidence type="ECO:0000256" key="4">
    <source>
        <dbReference type="ARBA" id="ARBA00023242"/>
    </source>
</evidence>
<keyword evidence="7" id="KW-1185">Reference proteome</keyword>
<dbReference type="GO" id="GO:0005634">
    <property type="term" value="C:nucleus"/>
    <property type="evidence" value="ECO:0007669"/>
    <property type="project" value="UniProtKB-ARBA"/>
</dbReference>
<feature type="non-terminal residue" evidence="6">
    <location>
        <position position="263"/>
    </location>
</feature>
<dbReference type="Gene3D" id="2.170.150.80">
    <property type="entry name" value="NAC domain"/>
    <property type="match status" value="1"/>
</dbReference>
<feature type="domain" description="NAC" evidence="5">
    <location>
        <begin position="1"/>
        <end position="155"/>
    </location>
</feature>
<reference evidence="6 7" key="1">
    <citation type="journal article" date="2013" name="Proc. Natl. Acad. Sci. U.S.A.">
        <title>Fine-scale variation in meiotic recombination in Mimulus inferred from population shotgun sequencing.</title>
        <authorList>
            <person name="Hellsten U."/>
            <person name="Wright K.M."/>
            <person name="Jenkins J."/>
            <person name="Shu S."/>
            <person name="Yuan Y."/>
            <person name="Wessler S.R."/>
            <person name="Schmutz J."/>
            <person name="Willis J.H."/>
            <person name="Rokhsar D.S."/>
        </authorList>
    </citation>
    <scope>NUCLEOTIDE SEQUENCE [LARGE SCALE GENOMIC DNA]</scope>
    <source>
        <strain evidence="7">cv. DUN x IM62</strain>
    </source>
</reference>
<evidence type="ECO:0000256" key="3">
    <source>
        <dbReference type="ARBA" id="ARBA00023163"/>
    </source>
</evidence>
<evidence type="ECO:0000313" key="7">
    <source>
        <dbReference type="Proteomes" id="UP000030748"/>
    </source>
</evidence>
<accession>A0A022QFH6</accession>
<dbReference type="eggNOG" id="ENOG502QSC9">
    <property type="taxonomic scope" value="Eukaryota"/>
</dbReference>
<organism evidence="6 7">
    <name type="scientific">Erythranthe guttata</name>
    <name type="common">Yellow monkey flower</name>
    <name type="synonym">Mimulus guttatus</name>
    <dbReference type="NCBI Taxonomy" id="4155"/>
    <lineage>
        <taxon>Eukaryota</taxon>
        <taxon>Viridiplantae</taxon>
        <taxon>Streptophyta</taxon>
        <taxon>Embryophyta</taxon>
        <taxon>Tracheophyta</taxon>
        <taxon>Spermatophyta</taxon>
        <taxon>Magnoliopsida</taxon>
        <taxon>eudicotyledons</taxon>
        <taxon>Gunneridae</taxon>
        <taxon>Pentapetalae</taxon>
        <taxon>asterids</taxon>
        <taxon>lamiids</taxon>
        <taxon>Lamiales</taxon>
        <taxon>Phrymaceae</taxon>
        <taxon>Erythranthe</taxon>
    </lineage>
</organism>
<keyword evidence="4" id="KW-0539">Nucleus</keyword>
<evidence type="ECO:0000256" key="1">
    <source>
        <dbReference type="ARBA" id="ARBA00023015"/>
    </source>
</evidence>
<dbReference type="PANTHER" id="PTHR31744:SF92">
    <property type="entry name" value="NAC DOMAIN-CONTAINING PROTEIN 87"/>
    <property type="match status" value="1"/>
</dbReference>
<keyword evidence="2" id="KW-0238">DNA-binding</keyword>
<keyword evidence="1" id="KW-0805">Transcription regulation</keyword>
<gene>
    <name evidence="6" type="ORF">MIMGU_mgv1a025738mg</name>
</gene>
<sequence>MPPGFRFHPTDEEIIVHYLLKKSIDPRFSALAIAEVDLNKCEPWDLPKKAKTGEKEWFVFWRRDKKYPRGKRTNRATELGYWKATGKDKEIHTKSKKNCLIGMRKTLVFYKGRAPKGENTNWVMHEFRLEGNSFHYTNFSSTPEEEWVVGRVFQKKTGTRTTSSTPCAKRLARIDSFVDHLLESPTPLSPSSSFLTHDEEHEEFLSMPTPPNYYNINPNNNPTNFIINPQISHPNSVFIPHQSSSSLVYDHQYNQDYYEQNLN</sequence>
<dbReference type="Proteomes" id="UP000030748">
    <property type="component" value="Unassembled WGS sequence"/>
</dbReference>